<keyword evidence="1" id="KW-1133">Transmembrane helix</keyword>
<reference evidence="2" key="1">
    <citation type="submission" date="2018-05" db="EMBL/GenBank/DDBJ databases">
        <authorList>
            <person name="Lanie J.A."/>
            <person name="Ng W.-L."/>
            <person name="Kazmierczak K.M."/>
            <person name="Andrzejewski T.M."/>
            <person name="Davidsen T.M."/>
            <person name="Wayne K.J."/>
            <person name="Tettelin H."/>
            <person name="Glass J.I."/>
            <person name="Rusch D."/>
            <person name="Podicherti R."/>
            <person name="Tsui H.-C.T."/>
            <person name="Winkler M.E."/>
        </authorList>
    </citation>
    <scope>NUCLEOTIDE SEQUENCE</scope>
</reference>
<name>A0A382CFL0_9ZZZZ</name>
<keyword evidence="1" id="KW-0472">Membrane</keyword>
<feature type="transmembrane region" description="Helical" evidence="1">
    <location>
        <begin position="52"/>
        <end position="69"/>
    </location>
</feature>
<dbReference type="AlphaFoldDB" id="A0A382CFL0"/>
<evidence type="ECO:0008006" key="3">
    <source>
        <dbReference type="Google" id="ProtNLM"/>
    </source>
</evidence>
<organism evidence="2">
    <name type="scientific">marine metagenome</name>
    <dbReference type="NCBI Taxonomy" id="408172"/>
    <lineage>
        <taxon>unclassified sequences</taxon>
        <taxon>metagenomes</taxon>
        <taxon>ecological metagenomes</taxon>
    </lineage>
</organism>
<protein>
    <recommendedName>
        <fullName evidence="3">HTTM domain-containing protein</fullName>
    </recommendedName>
</protein>
<feature type="transmembrane region" description="Helical" evidence="1">
    <location>
        <begin position="322"/>
        <end position="346"/>
    </location>
</feature>
<feature type="transmembrane region" description="Helical" evidence="1">
    <location>
        <begin position="282"/>
        <end position="302"/>
    </location>
</feature>
<proteinExistence type="predicted"/>
<feature type="transmembrane region" description="Helical" evidence="1">
    <location>
        <begin position="161"/>
        <end position="183"/>
    </location>
</feature>
<feature type="transmembrane region" description="Helical" evidence="1">
    <location>
        <begin position="27"/>
        <end position="45"/>
    </location>
</feature>
<feature type="transmembrane region" description="Helical" evidence="1">
    <location>
        <begin position="75"/>
        <end position="91"/>
    </location>
</feature>
<accession>A0A382CFL0</accession>
<feature type="transmembrane region" description="Helical" evidence="1">
    <location>
        <begin position="103"/>
        <end position="122"/>
    </location>
</feature>
<dbReference type="EMBL" id="UINC01034265">
    <property type="protein sequence ID" value="SVB24830.1"/>
    <property type="molecule type" value="Genomic_DNA"/>
</dbReference>
<gene>
    <name evidence="2" type="ORF">METZ01_LOCUS177684</name>
</gene>
<sequence length="469" mass="56283">MHQYYTKSDLFIIFYNLAYFLNETERWDRPVLAICSIFFLLGSLFFKKYRPIIFFLFLIFTSSHILVDFPKSSNHLNLMLFINLFLIFNFLKRYKYKINNIEIILEDFVALRWSLIIVYFLTGFHKLNSDFLSPYSSCANWYHDKFIWFLTGNVFRPFPNFVYFLSPILVVFLEIIESIGLLFKKTQLIALISFLLFHSYLSLGGFVDFAALAISIMVSFIPNKYINIINDLIQLKFLKWNFDRIQVTILLFIIIGFLYLIEYQYRILPTDNPNLIRFIQGFLFNILFIYILLPFIILAFKYKIITWDIENNFTKNMRINLFSLLIFLFGFQNYLGLSTAGTFSMFSNIQTEGGKSNHLILHNNPFEIFPYQKNLVHIIKFEPPYYDFTKKFSRLKEKKIPKLVFSEFLIHLRNSGIEEFDAEIYYKGKYHILKNVHLDKKWAPHKIPIERYFMNFRPVNNQNLKQCMW</sequence>
<feature type="transmembrane region" description="Helical" evidence="1">
    <location>
        <begin position="241"/>
        <end position="261"/>
    </location>
</feature>
<feature type="transmembrane region" description="Helical" evidence="1">
    <location>
        <begin position="195"/>
        <end position="221"/>
    </location>
</feature>
<evidence type="ECO:0000313" key="2">
    <source>
        <dbReference type="EMBL" id="SVB24830.1"/>
    </source>
</evidence>
<keyword evidence="1" id="KW-0812">Transmembrane</keyword>
<evidence type="ECO:0000256" key="1">
    <source>
        <dbReference type="SAM" id="Phobius"/>
    </source>
</evidence>